<proteinExistence type="predicted"/>
<name>A0A6J5LE77_9CAUD</name>
<gene>
    <name evidence="2" type="ORF">UFOVP116_194</name>
</gene>
<protein>
    <submittedName>
        <fullName evidence="2">Uncharacterized protein</fullName>
    </submittedName>
</protein>
<keyword evidence="1" id="KW-0812">Transmembrane</keyword>
<keyword evidence="1" id="KW-0472">Membrane</keyword>
<accession>A0A6J5LE77</accession>
<dbReference type="EMBL" id="LR796237">
    <property type="protein sequence ID" value="CAB4129949.1"/>
    <property type="molecule type" value="Genomic_DNA"/>
</dbReference>
<reference evidence="2" key="1">
    <citation type="submission" date="2020-04" db="EMBL/GenBank/DDBJ databases">
        <authorList>
            <person name="Chiriac C."/>
            <person name="Salcher M."/>
            <person name="Ghai R."/>
            <person name="Kavagutti S V."/>
        </authorList>
    </citation>
    <scope>NUCLEOTIDE SEQUENCE</scope>
</reference>
<evidence type="ECO:0000313" key="2">
    <source>
        <dbReference type="EMBL" id="CAB4129949.1"/>
    </source>
</evidence>
<keyword evidence="1" id="KW-1133">Transmembrane helix</keyword>
<organism evidence="2">
    <name type="scientific">uncultured Caudovirales phage</name>
    <dbReference type="NCBI Taxonomy" id="2100421"/>
    <lineage>
        <taxon>Viruses</taxon>
        <taxon>Duplodnaviria</taxon>
        <taxon>Heunggongvirae</taxon>
        <taxon>Uroviricota</taxon>
        <taxon>Caudoviricetes</taxon>
        <taxon>Peduoviridae</taxon>
        <taxon>Maltschvirus</taxon>
        <taxon>Maltschvirus maltsch</taxon>
    </lineage>
</organism>
<feature type="transmembrane region" description="Helical" evidence="1">
    <location>
        <begin position="20"/>
        <end position="40"/>
    </location>
</feature>
<sequence>MEKLSSFKRYLRGINLNDLAITVIFIMMSLVSQLAVFFSVEIDKRKACAKSGGEYVRTPFTKENFCRKK</sequence>
<evidence type="ECO:0000256" key="1">
    <source>
        <dbReference type="SAM" id="Phobius"/>
    </source>
</evidence>